<accession>A0A421AVS1</accession>
<name>A0A421AVS1_9PSEU</name>
<evidence type="ECO:0000313" key="1">
    <source>
        <dbReference type="EMBL" id="RLK53557.1"/>
    </source>
</evidence>
<dbReference type="EMBL" id="RCDD01000014">
    <property type="protein sequence ID" value="RLK53557.1"/>
    <property type="molecule type" value="Genomic_DNA"/>
</dbReference>
<evidence type="ECO:0000313" key="2">
    <source>
        <dbReference type="Proteomes" id="UP000282454"/>
    </source>
</evidence>
<dbReference type="Proteomes" id="UP000282454">
    <property type="component" value="Unassembled WGS sequence"/>
</dbReference>
<sequence length="349" mass="38061">MGQAFQRTGCPRGTVGPDRRWGGCRGRLPDFRPGGCLSVCSALRRGGHRQGTAFPRSGGSPVRLESRGHPGCPLATAIPGSRGCRAHLLVTGDSRWAGCRVRPWVTAVLRGGCPGRLRVREIRWSGGCRGRRSATGRWWGGYLDRLWGRVIRWGGCRVRRSVGGCLRRLLGSGIPGLPGCRVRLSGTGWWGGCPGCLWGRVIRWGGCRVRRSVAAVLRGGCLRRLLGSGIPGLPGCRVRPPGTGCRGSGCRWGRPVSPRSGRCPRGCRGRCRGSAGPKWGRRRWVAGCRGCRWGGVPGRWWGFGCWGWAFRRGAGYLGWGCRWALHRGVGSPRWGCRWGIGGWRLALRR</sequence>
<proteinExistence type="predicted"/>
<keyword evidence="2" id="KW-1185">Reference proteome</keyword>
<gene>
    <name evidence="1" type="ORF">CLV68_6724</name>
</gene>
<organism evidence="1 2">
    <name type="scientific">Actinokineospora cianjurensis</name>
    <dbReference type="NCBI Taxonomy" id="585224"/>
    <lineage>
        <taxon>Bacteria</taxon>
        <taxon>Bacillati</taxon>
        <taxon>Actinomycetota</taxon>
        <taxon>Actinomycetes</taxon>
        <taxon>Pseudonocardiales</taxon>
        <taxon>Pseudonocardiaceae</taxon>
        <taxon>Actinokineospora</taxon>
    </lineage>
</organism>
<reference evidence="1 2" key="1">
    <citation type="submission" date="2018-10" db="EMBL/GenBank/DDBJ databases">
        <title>Genomic Encyclopedia of Archaeal and Bacterial Type Strains, Phase II (KMG-II): from individual species to whole genera.</title>
        <authorList>
            <person name="Goeker M."/>
        </authorList>
    </citation>
    <scope>NUCLEOTIDE SEQUENCE [LARGE SCALE GENOMIC DNA]</scope>
    <source>
        <strain evidence="1 2">DSM 45657</strain>
    </source>
</reference>
<comment type="caution">
    <text evidence="1">The sequence shown here is derived from an EMBL/GenBank/DDBJ whole genome shotgun (WGS) entry which is preliminary data.</text>
</comment>
<protein>
    <submittedName>
        <fullName evidence="1">Uncharacterized protein</fullName>
    </submittedName>
</protein>
<dbReference type="AlphaFoldDB" id="A0A421AVS1"/>